<comment type="caution">
    <text evidence="3">The sequence shown here is derived from an EMBL/GenBank/DDBJ whole genome shotgun (WGS) entry which is preliminary data.</text>
</comment>
<feature type="chain" id="PRO_5047012908" evidence="1">
    <location>
        <begin position="19"/>
        <end position="276"/>
    </location>
</feature>
<gene>
    <name evidence="3" type="ORF">H8R26_08805</name>
</gene>
<feature type="domain" description="Putative auto-transporter adhesin head GIN" evidence="2">
    <location>
        <begin position="39"/>
        <end position="258"/>
    </location>
</feature>
<accession>A0ABR7JGA7</accession>
<evidence type="ECO:0000259" key="2">
    <source>
        <dbReference type="Pfam" id="PF10988"/>
    </source>
</evidence>
<sequence length="276" mass="30546">MKKYAALLLLLCFTIATAQKKEKIKGSKIVTVENRSIADFERLEIEDNLEINLERGEKADLKIEADENLQDGIKVEERDGTLRIYTTKNATSYKKLLVRLSYTGALRQITAKGEAKVTAIQELLLPSIKLDATDNVALFMNINASNFEYKANDKVKAELNIKSENCRLELSKNATVKALINATDLQIDQYQKSEAKIEGDATTATIRLDNNATLTANKLTLKNVTLVAEGYTTSSVNASSTITISASTKAEVQLIGNPKIELKQFSDEAKLIKKLK</sequence>
<reference evidence="3 4" key="1">
    <citation type="submission" date="2020-08" db="EMBL/GenBank/DDBJ databases">
        <title>Description of novel Flavobacterium F-400 isolate.</title>
        <authorList>
            <person name="Saticioglu I."/>
            <person name="Duman M."/>
            <person name="Altun S."/>
        </authorList>
    </citation>
    <scope>NUCLEOTIDE SEQUENCE [LARGE SCALE GENOMIC DNA]</scope>
    <source>
        <strain evidence="3 4">F-400</strain>
    </source>
</reference>
<dbReference type="InterPro" id="IPR021255">
    <property type="entry name" value="DUF2807"/>
</dbReference>
<keyword evidence="4" id="KW-1185">Reference proteome</keyword>
<name>A0ABR7JGA7_9FLAO</name>
<organism evidence="3 4">
    <name type="scientific">Flavobacterium turcicum</name>
    <dbReference type="NCBI Taxonomy" id="2764718"/>
    <lineage>
        <taxon>Bacteria</taxon>
        <taxon>Pseudomonadati</taxon>
        <taxon>Bacteroidota</taxon>
        <taxon>Flavobacteriia</taxon>
        <taxon>Flavobacteriales</taxon>
        <taxon>Flavobacteriaceae</taxon>
        <taxon>Flavobacterium</taxon>
    </lineage>
</organism>
<dbReference type="Gene3D" id="2.160.20.120">
    <property type="match status" value="1"/>
</dbReference>
<dbReference type="EMBL" id="JACRUM010000004">
    <property type="protein sequence ID" value="MBC5863521.1"/>
    <property type="molecule type" value="Genomic_DNA"/>
</dbReference>
<keyword evidence="1" id="KW-0732">Signal</keyword>
<evidence type="ECO:0000313" key="3">
    <source>
        <dbReference type="EMBL" id="MBC5863521.1"/>
    </source>
</evidence>
<protein>
    <submittedName>
        <fullName evidence="3">DUF2807 domain-containing protein</fullName>
    </submittedName>
</protein>
<evidence type="ECO:0000313" key="4">
    <source>
        <dbReference type="Proteomes" id="UP000621670"/>
    </source>
</evidence>
<dbReference type="Pfam" id="PF10988">
    <property type="entry name" value="DUF2807"/>
    <property type="match status" value="1"/>
</dbReference>
<proteinExistence type="predicted"/>
<evidence type="ECO:0000256" key="1">
    <source>
        <dbReference type="SAM" id="SignalP"/>
    </source>
</evidence>
<dbReference type="Proteomes" id="UP000621670">
    <property type="component" value="Unassembled WGS sequence"/>
</dbReference>
<dbReference type="RefSeq" id="WP_166136656.1">
    <property type="nucleotide sequence ID" value="NZ_JAAOBY010000005.1"/>
</dbReference>
<feature type="signal peptide" evidence="1">
    <location>
        <begin position="1"/>
        <end position="18"/>
    </location>
</feature>